<feature type="transmembrane region" description="Helical" evidence="1">
    <location>
        <begin position="44"/>
        <end position="63"/>
    </location>
</feature>
<reference evidence="3" key="1">
    <citation type="submission" date="2016-10" db="EMBL/GenBank/DDBJ databases">
        <authorList>
            <person name="Varghese N."/>
            <person name="Submissions S."/>
        </authorList>
    </citation>
    <scope>NUCLEOTIDE SEQUENCE [LARGE SCALE GENOMIC DNA]</scope>
    <source>
        <strain evidence="3">NLAE-zl-G277</strain>
    </source>
</reference>
<dbReference type="EMBL" id="FOIM01000003">
    <property type="protein sequence ID" value="SET22501.1"/>
    <property type="molecule type" value="Genomic_DNA"/>
</dbReference>
<keyword evidence="1" id="KW-1133">Transmembrane helix</keyword>
<dbReference type="Proteomes" id="UP000198508">
    <property type="component" value="Unassembled WGS sequence"/>
</dbReference>
<dbReference type="GeneID" id="93278397"/>
<dbReference type="AlphaFoldDB" id="A0A1I0CS32"/>
<dbReference type="RefSeq" id="WP_007712635.1">
    <property type="nucleotide sequence ID" value="NZ_CABJCG010000001.1"/>
</dbReference>
<dbReference type="STRING" id="460384.SAMN05216313_103137"/>
<keyword evidence="1" id="KW-0812">Transmembrane</keyword>
<feature type="transmembrane region" description="Helical" evidence="1">
    <location>
        <begin position="83"/>
        <end position="101"/>
    </location>
</feature>
<keyword evidence="1" id="KW-0472">Membrane</keyword>
<proteinExistence type="predicted"/>
<accession>A0A1I0CS32</accession>
<evidence type="ECO:0000313" key="2">
    <source>
        <dbReference type="EMBL" id="SET22501.1"/>
    </source>
</evidence>
<evidence type="ECO:0000313" key="3">
    <source>
        <dbReference type="Proteomes" id="UP000198508"/>
    </source>
</evidence>
<evidence type="ECO:0000256" key="1">
    <source>
        <dbReference type="SAM" id="Phobius"/>
    </source>
</evidence>
<protein>
    <submittedName>
        <fullName evidence="2">Uncharacterized protein</fullName>
    </submittedName>
</protein>
<organism evidence="2 3">
    <name type="scientific">Enterocloster lavalensis</name>
    <dbReference type="NCBI Taxonomy" id="460384"/>
    <lineage>
        <taxon>Bacteria</taxon>
        <taxon>Bacillati</taxon>
        <taxon>Bacillota</taxon>
        <taxon>Clostridia</taxon>
        <taxon>Lachnospirales</taxon>
        <taxon>Lachnospiraceae</taxon>
        <taxon>Enterocloster</taxon>
    </lineage>
</organism>
<name>A0A1I0CS32_9FIRM</name>
<keyword evidence="3" id="KW-1185">Reference proteome</keyword>
<gene>
    <name evidence="2" type="ORF">SAMN05216313_103137</name>
</gene>
<sequence>MLNEDKVRYMTELAIFEKNKGREMFSINRYFKGDYISGQLFRSFFAYTFSYLLVMLLWVLYRLEDLLGAISFEELTALGKKWGFWYLAGLAAYLLITRTVYARRYDYASRVQIMYSAKLKHLVKRYDRQEKGNHKGGKTV</sequence>